<dbReference type="PANTHER" id="PTHR21109:SF0">
    <property type="entry name" value="SMALL RIBOSOMAL SUBUNIT PROTEIN BS21M"/>
    <property type="match status" value="1"/>
</dbReference>
<dbReference type="Proteomes" id="UP001162541">
    <property type="component" value="Chromosome 4"/>
</dbReference>
<dbReference type="InterPro" id="IPR038380">
    <property type="entry name" value="Ribosomal_bS21_sf"/>
</dbReference>
<evidence type="ECO:0000256" key="1">
    <source>
        <dbReference type="ARBA" id="ARBA00006640"/>
    </source>
</evidence>
<keyword evidence="3" id="KW-0687">Ribonucleoprotein</keyword>
<gene>
    <name evidence="6" type="ORF">AXG93_745s1050</name>
    <name evidence="5" type="ORF">Mp_4g00420</name>
</gene>
<dbReference type="GO" id="GO:0006412">
    <property type="term" value="P:translation"/>
    <property type="evidence" value="ECO:0007669"/>
    <property type="project" value="InterPro"/>
</dbReference>
<dbReference type="Pfam" id="PF01165">
    <property type="entry name" value="Ribosomal_S21"/>
    <property type="match status" value="1"/>
</dbReference>
<evidence type="ECO:0000313" key="7">
    <source>
        <dbReference type="Proteomes" id="UP000077202"/>
    </source>
</evidence>
<feature type="region of interest" description="Disordered" evidence="4">
    <location>
        <begin position="1"/>
        <end position="30"/>
    </location>
</feature>
<proteinExistence type="inferred from homology"/>
<feature type="compositionally biased region" description="Basic residues" evidence="4">
    <location>
        <begin position="187"/>
        <end position="200"/>
    </location>
</feature>
<protein>
    <submittedName>
        <fullName evidence="6">Uncharacterized protein</fullName>
    </submittedName>
</protein>
<dbReference type="GO" id="GO:1990904">
    <property type="term" value="C:ribonucleoprotein complex"/>
    <property type="evidence" value="ECO:0007669"/>
    <property type="project" value="UniProtKB-KW"/>
</dbReference>
<sequence length="265" mass="30045">MAAGQAPFLTRPATSSFTSNPPSRFCPSTSSENLVKRVRLPVVRSPCAALAVSPAIVKEEFALSVPHIQDSLAWSLQKLEIGEDKNSLDVSDSSRSKPESRSPWDLLRNEAGSQADVTSKLPWMDPSLRYANVMWFKGAYNAQIFVSPNESEESIVRRFRHAVAEAGVLRECYRRRYRETPQDVIKRKQKQAALNRKRRPRYDNNSANTWKLQKEPSGSGKKTKKKKDYRSRSGSETGKKTTAEKDAHDSDDDDFWGYTEEADQW</sequence>
<feature type="region of interest" description="Disordered" evidence="4">
    <location>
        <begin position="87"/>
        <end position="109"/>
    </location>
</feature>
<dbReference type="NCBIfam" id="TIGR00030">
    <property type="entry name" value="S21p"/>
    <property type="match status" value="1"/>
</dbReference>
<comment type="similarity">
    <text evidence="1">Belongs to the bacterial ribosomal protein bS21 family.</text>
</comment>
<keyword evidence="7" id="KW-1185">Reference proteome</keyword>
<reference evidence="8" key="3">
    <citation type="journal article" date="2020" name="Curr. Biol.">
        <title>Chromatin organization in early land plants reveals an ancestral association between H3K27me3, transposons, and constitutive heterochromatin.</title>
        <authorList>
            <person name="Montgomery S.A."/>
            <person name="Tanizawa Y."/>
            <person name="Galik B."/>
            <person name="Wang N."/>
            <person name="Ito T."/>
            <person name="Mochizuki T."/>
            <person name="Akimcheva S."/>
            <person name="Bowman J.L."/>
            <person name="Cognat V."/>
            <person name="Marechal-Drouard L."/>
            <person name="Ekker H."/>
            <person name="Hong S.F."/>
            <person name="Kohchi T."/>
            <person name="Lin S.S."/>
            <person name="Liu L.D."/>
            <person name="Nakamura Y."/>
            <person name="Valeeva L.R."/>
            <person name="Shakirov E.V."/>
            <person name="Shippen D.E."/>
            <person name="Wei W.L."/>
            <person name="Yagura M."/>
            <person name="Yamaoka S."/>
            <person name="Yamato K.T."/>
            <person name="Liu C."/>
            <person name="Berger F."/>
        </authorList>
    </citation>
    <scope>NUCLEOTIDE SEQUENCE [LARGE SCALE GENOMIC DNA]</scope>
    <source>
        <strain evidence="8">Tak-1</strain>
    </source>
</reference>
<evidence type="ECO:0000256" key="4">
    <source>
        <dbReference type="SAM" id="MobiDB-lite"/>
    </source>
</evidence>
<dbReference type="PANTHER" id="PTHR21109">
    <property type="entry name" value="MITOCHONDRIAL 28S RIBOSOMAL PROTEIN S21"/>
    <property type="match status" value="1"/>
</dbReference>
<feature type="compositionally biased region" description="Basic and acidic residues" evidence="4">
    <location>
        <begin position="87"/>
        <end position="102"/>
    </location>
</feature>
<feature type="compositionally biased region" description="Polar residues" evidence="4">
    <location>
        <begin position="12"/>
        <end position="30"/>
    </location>
</feature>
<dbReference type="GO" id="GO:0003735">
    <property type="term" value="F:structural constituent of ribosome"/>
    <property type="evidence" value="ECO:0007669"/>
    <property type="project" value="InterPro"/>
</dbReference>
<dbReference type="GO" id="GO:0005840">
    <property type="term" value="C:ribosome"/>
    <property type="evidence" value="ECO:0007669"/>
    <property type="project" value="UniProtKB-KW"/>
</dbReference>
<evidence type="ECO:0000256" key="2">
    <source>
        <dbReference type="ARBA" id="ARBA00022980"/>
    </source>
</evidence>
<keyword evidence="2" id="KW-0689">Ribosomal protein</keyword>
<reference evidence="5" key="2">
    <citation type="journal article" date="2019" name="Curr. Biol.">
        <title>Chromatin organization in early land plants reveals an ancestral association between H3K27me3, transposons, and constitutive heterochromatin.</title>
        <authorList>
            <person name="Montgomery S.A."/>
            <person name="Tanizawa Y."/>
            <person name="Galik B."/>
            <person name="Wang N."/>
            <person name="Ito T."/>
            <person name="Mochizuki T."/>
            <person name="Akimcheva S."/>
            <person name="Bowman J."/>
            <person name="Cognat V."/>
            <person name="Drouard L."/>
            <person name="Ekker H."/>
            <person name="Houng S."/>
            <person name="Kohchi T."/>
            <person name="Lin S."/>
            <person name="Liu L.D."/>
            <person name="Nakamura Y."/>
            <person name="Valeeva L.R."/>
            <person name="Shakirov E.V."/>
            <person name="Shippen D.E."/>
            <person name="Wei W."/>
            <person name="Yagura M."/>
            <person name="Yamaoka S."/>
            <person name="Yamato K.T."/>
            <person name="Liu C."/>
            <person name="Berger F."/>
        </authorList>
    </citation>
    <scope>NUCLEOTIDE SEQUENCE [LARGE SCALE GENOMIC DNA]</scope>
    <source>
        <strain evidence="5">Tak-1</strain>
    </source>
</reference>
<dbReference type="Gene3D" id="1.20.5.1150">
    <property type="entry name" value="Ribosomal protein S8"/>
    <property type="match status" value="1"/>
</dbReference>
<feature type="compositionally biased region" description="Acidic residues" evidence="4">
    <location>
        <begin position="249"/>
        <end position="265"/>
    </location>
</feature>
<dbReference type="AlphaFoldDB" id="A0A176VS81"/>
<evidence type="ECO:0000256" key="3">
    <source>
        <dbReference type="ARBA" id="ARBA00023274"/>
    </source>
</evidence>
<feature type="compositionally biased region" description="Basic and acidic residues" evidence="4">
    <location>
        <begin position="230"/>
        <end position="248"/>
    </location>
</feature>
<dbReference type="EMBL" id="AP019869">
    <property type="protein sequence ID" value="BBN07036.1"/>
    <property type="molecule type" value="Genomic_DNA"/>
</dbReference>
<dbReference type="Proteomes" id="UP000077202">
    <property type="component" value="Unassembled WGS sequence"/>
</dbReference>
<evidence type="ECO:0000313" key="5">
    <source>
        <dbReference type="EMBL" id="BBN07036.1"/>
    </source>
</evidence>
<evidence type="ECO:0000313" key="8">
    <source>
        <dbReference type="Proteomes" id="UP001162541"/>
    </source>
</evidence>
<evidence type="ECO:0000313" key="6">
    <source>
        <dbReference type="EMBL" id="OAE23283.1"/>
    </source>
</evidence>
<organism evidence="6 7">
    <name type="scientific">Marchantia polymorpha subsp. ruderalis</name>
    <dbReference type="NCBI Taxonomy" id="1480154"/>
    <lineage>
        <taxon>Eukaryota</taxon>
        <taxon>Viridiplantae</taxon>
        <taxon>Streptophyta</taxon>
        <taxon>Embryophyta</taxon>
        <taxon>Marchantiophyta</taxon>
        <taxon>Marchantiopsida</taxon>
        <taxon>Marchantiidae</taxon>
        <taxon>Marchantiales</taxon>
        <taxon>Marchantiaceae</taxon>
        <taxon>Marchantia</taxon>
    </lineage>
</organism>
<reference evidence="6 7" key="1">
    <citation type="submission" date="2016-03" db="EMBL/GenBank/DDBJ databases">
        <title>Mechanisms controlling the formation of the plant cell surface in tip-growing cells are functionally conserved among land plants.</title>
        <authorList>
            <person name="Honkanen S."/>
            <person name="Jones V.A."/>
            <person name="Morieri G."/>
            <person name="Champion C."/>
            <person name="Hetherington A.J."/>
            <person name="Kelly S."/>
            <person name="Saint-Marcoux D."/>
            <person name="Proust H."/>
            <person name="Prescott H."/>
            <person name="Dolan L."/>
        </authorList>
    </citation>
    <scope>NUCLEOTIDE SEQUENCE [LARGE SCALE GENOMIC DNA]</scope>
    <source>
        <strain evidence="7">cv. Tak-1 and cv. Tak-2</strain>
        <tissue evidence="6">Whole gametophyte</tissue>
    </source>
</reference>
<feature type="region of interest" description="Disordered" evidence="4">
    <location>
        <begin position="182"/>
        <end position="265"/>
    </location>
</feature>
<dbReference type="EMBL" id="LVLJ01002893">
    <property type="protein sequence ID" value="OAE23283.1"/>
    <property type="molecule type" value="Genomic_DNA"/>
</dbReference>
<name>A0A176VS81_MARPO</name>
<accession>A0A176VS81</accession>
<dbReference type="InterPro" id="IPR001911">
    <property type="entry name" value="Ribosomal_bS21"/>
</dbReference>